<dbReference type="AlphaFoldDB" id="A0A0P1FFS0"/>
<gene>
    <name evidence="1" type="ORF">TG4357_02670</name>
</gene>
<dbReference type="EMBL" id="CYSA01000025">
    <property type="protein sequence ID" value="CUH66838.1"/>
    <property type="molecule type" value="Genomic_DNA"/>
</dbReference>
<reference evidence="1 2" key="1">
    <citation type="submission" date="2015-09" db="EMBL/GenBank/DDBJ databases">
        <authorList>
            <consortium name="Swine Surveillance"/>
        </authorList>
    </citation>
    <scope>NUCLEOTIDE SEQUENCE [LARGE SCALE GENOMIC DNA]</scope>
    <source>
        <strain evidence="1 2">CECT 4357</strain>
    </source>
</reference>
<protein>
    <submittedName>
        <fullName evidence="1">Uncharacterized protein</fullName>
    </submittedName>
</protein>
<dbReference type="RefSeq" id="WP_058263380.1">
    <property type="nucleotide sequence ID" value="NZ_CP051181.1"/>
</dbReference>
<organism evidence="1 2">
    <name type="scientific">Thalassovita gelatinovora</name>
    <name type="common">Thalassobius gelatinovorus</name>
    <dbReference type="NCBI Taxonomy" id="53501"/>
    <lineage>
        <taxon>Bacteria</taxon>
        <taxon>Pseudomonadati</taxon>
        <taxon>Pseudomonadota</taxon>
        <taxon>Alphaproteobacteria</taxon>
        <taxon>Rhodobacterales</taxon>
        <taxon>Roseobacteraceae</taxon>
        <taxon>Thalassovita</taxon>
    </lineage>
</organism>
<evidence type="ECO:0000313" key="2">
    <source>
        <dbReference type="Proteomes" id="UP000051587"/>
    </source>
</evidence>
<dbReference type="Proteomes" id="UP000051587">
    <property type="component" value="Unassembled WGS sequence"/>
</dbReference>
<name>A0A0P1FFS0_THAGE</name>
<accession>A0A0P1FFS0</accession>
<proteinExistence type="predicted"/>
<dbReference type="STRING" id="53501.SAMN04488043_105207"/>
<keyword evidence="2" id="KW-1185">Reference proteome</keyword>
<dbReference type="OrthoDB" id="7864356at2"/>
<evidence type="ECO:0000313" key="1">
    <source>
        <dbReference type="EMBL" id="CUH66838.1"/>
    </source>
</evidence>
<sequence length="124" mass="14233">MTLLDPSPANGFTSHIRIESFKDYAYPELAAFQPWQDGICYNPLCAKPFDPSRDWGMYCCPACERQVVAEMQRWGRRMAWPLLLHRQYKYAAPGTAQADLVRAARRYVTMAQSAWMRERAGVGP</sequence>